<dbReference type="Pfam" id="PF10105">
    <property type="entry name" value="DUF2344"/>
    <property type="match status" value="1"/>
</dbReference>
<evidence type="ECO:0000313" key="2">
    <source>
        <dbReference type="EMBL" id="MSS35398.1"/>
    </source>
</evidence>
<organism evidence="2 3">
    <name type="scientific">Clostridium porci</name>
    <dbReference type="NCBI Taxonomy" id="2605778"/>
    <lineage>
        <taxon>Bacteria</taxon>
        <taxon>Bacillati</taxon>
        <taxon>Bacillota</taxon>
        <taxon>Clostridia</taxon>
        <taxon>Eubacteriales</taxon>
        <taxon>Clostridiaceae</taxon>
        <taxon>Clostridium</taxon>
    </lineage>
</organism>
<name>A0A7X2NJA2_9CLOT</name>
<feature type="domain" description="DUF2344" evidence="1">
    <location>
        <begin position="2"/>
        <end position="193"/>
    </location>
</feature>
<reference evidence="2 3" key="1">
    <citation type="submission" date="2019-08" db="EMBL/GenBank/DDBJ databases">
        <title>In-depth cultivation of the pig gut microbiome towards novel bacterial diversity and tailored functional studies.</title>
        <authorList>
            <person name="Wylensek D."/>
            <person name="Hitch T.C.A."/>
            <person name="Clavel T."/>
        </authorList>
    </citation>
    <scope>NUCLEOTIDE SEQUENCE [LARGE SCALE GENOMIC DNA]</scope>
    <source>
        <strain evidence="2 3">WCA-389-WT-23D1</strain>
    </source>
</reference>
<dbReference type="EMBL" id="VUMD01000001">
    <property type="protein sequence ID" value="MSS35398.1"/>
    <property type="molecule type" value="Genomic_DNA"/>
</dbReference>
<dbReference type="NCBIfam" id="TIGR03936">
    <property type="entry name" value="sam_1_link_chp"/>
    <property type="match status" value="1"/>
</dbReference>
<protein>
    <submittedName>
        <fullName evidence="2">DUF2344 domain-containing protein</fullName>
    </submittedName>
</protein>
<comment type="caution">
    <text evidence="2">The sequence shown here is derived from an EMBL/GenBank/DDBJ whole genome shotgun (WGS) entry which is preliminary data.</text>
</comment>
<proteinExistence type="predicted"/>
<dbReference type="Proteomes" id="UP000429958">
    <property type="component" value="Unassembled WGS sequence"/>
</dbReference>
<dbReference type="RefSeq" id="WP_154470793.1">
    <property type="nucleotide sequence ID" value="NZ_VUMD01000001.1"/>
</dbReference>
<gene>
    <name evidence="2" type="ORF">FYJ39_02060</name>
</gene>
<evidence type="ECO:0000313" key="3">
    <source>
        <dbReference type="Proteomes" id="UP000429958"/>
    </source>
</evidence>
<dbReference type="InterPro" id="IPR018768">
    <property type="entry name" value="DUF2344"/>
</dbReference>
<keyword evidence="3" id="KW-1185">Reference proteome</keyword>
<sequence length="248" mass="27923">MKIRIKFKKYGAMKFIGHLDVMRYFQKAIRRAGVDIRYSEGFSPHQIMSFAAPLGVGITSSGEYVDIEVLSTGDSRTMVKRLNEVMAEGFEVVSFRKLPEAAGNAMAIVAAADYTLTFRPGYEPEDRGAARWFEEMSEYFSQPSVIVTKKTKKGQTQLDLKPLIYEMRLVKSDNGIPALFMKLSAGSLVNVKPELLLDAYDSYMGQERSPFAFMLHREEVYTDLASEAEKKAGDHRFISLEDLGQEIG</sequence>
<evidence type="ECO:0000259" key="1">
    <source>
        <dbReference type="Pfam" id="PF10105"/>
    </source>
</evidence>
<dbReference type="AlphaFoldDB" id="A0A7X2NJA2"/>
<accession>A0A7X2NJA2</accession>